<protein>
    <submittedName>
        <fullName evidence="2">Uncharacterized protein</fullName>
    </submittedName>
</protein>
<organism evidence="2 3">
    <name type="scientific">Rosa chinensis</name>
    <name type="common">China rose</name>
    <dbReference type="NCBI Taxonomy" id="74649"/>
    <lineage>
        <taxon>Eukaryota</taxon>
        <taxon>Viridiplantae</taxon>
        <taxon>Streptophyta</taxon>
        <taxon>Embryophyta</taxon>
        <taxon>Tracheophyta</taxon>
        <taxon>Spermatophyta</taxon>
        <taxon>Magnoliopsida</taxon>
        <taxon>eudicotyledons</taxon>
        <taxon>Gunneridae</taxon>
        <taxon>Pentapetalae</taxon>
        <taxon>rosids</taxon>
        <taxon>fabids</taxon>
        <taxon>Rosales</taxon>
        <taxon>Rosaceae</taxon>
        <taxon>Rosoideae</taxon>
        <taxon>Rosoideae incertae sedis</taxon>
        <taxon>Rosa</taxon>
    </lineage>
</organism>
<evidence type="ECO:0000313" key="3">
    <source>
        <dbReference type="Proteomes" id="UP000238479"/>
    </source>
</evidence>
<dbReference type="AlphaFoldDB" id="A0A2P6R0N6"/>
<feature type="transmembrane region" description="Helical" evidence="1">
    <location>
        <begin position="46"/>
        <end position="63"/>
    </location>
</feature>
<comment type="caution">
    <text evidence="2">The sequence shown here is derived from an EMBL/GenBank/DDBJ whole genome shotgun (WGS) entry which is preliminary data.</text>
</comment>
<name>A0A2P6R0N6_ROSCH</name>
<dbReference type="Gramene" id="PRQ40001">
    <property type="protein sequence ID" value="PRQ40001"/>
    <property type="gene ID" value="RchiOBHm_Chr4g0431321"/>
</dbReference>
<reference evidence="2 3" key="1">
    <citation type="journal article" date="2018" name="Nat. Genet.">
        <title>The Rosa genome provides new insights in the design of modern roses.</title>
        <authorList>
            <person name="Bendahmane M."/>
        </authorList>
    </citation>
    <scope>NUCLEOTIDE SEQUENCE [LARGE SCALE GENOMIC DNA]</scope>
    <source>
        <strain evidence="3">cv. Old Blush</strain>
    </source>
</reference>
<evidence type="ECO:0000256" key="1">
    <source>
        <dbReference type="SAM" id="Phobius"/>
    </source>
</evidence>
<feature type="transmembrane region" description="Helical" evidence="1">
    <location>
        <begin position="84"/>
        <end position="100"/>
    </location>
</feature>
<evidence type="ECO:0000313" key="2">
    <source>
        <dbReference type="EMBL" id="PRQ40001.1"/>
    </source>
</evidence>
<keyword evidence="1" id="KW-0472">Membrane</keyword>
<keyword evidence="1" id="KW-1133">Transmembrane helix</keyword>
<accession>A0A2P6R0N6</accession>
<feature type="transmembrane region" description="Helical" evidence="1">
    <location>
        <begin position="106"/>
        <end position="126"/>
    </location>
</feature>
<sequence length="158" mass="17916">MGFSPPILHCYCSCSSSMLWISDPVRQPWLLLRLAGRGNDVVVRDFIPLVVVYLLICVLGLGWHRFTITKFLVALFTALLRRRFVASGGTVWTAVARVSVVGWVSYWAYALVIIVLRINFLILAPLEPRRELIFLVSFLSVWACPTDWLCVSIFSPLD</sequence>
<feature type="transmembrane region" description="Helical" evidence="1">
    <location>
        <begin position="133"/>
        <end position="154"/>
    </location>
</feature>
<keyword evidence="3" id="KW-1185">Reference proteome</keyword>
<keyword evidence="1" id="KW-0812">Transmembrane</keyword>
<gene>
    <name evidence="2" type="ORF">RchiOBHm_Chr4g0431321</name>
</gene>
<dbReference type="Proteomes" id="UP000238479">
    <property type="component" value="Chromosome 4"/>
</dbReference>
<proteinExistence type="predicted"/>
<dbReference type="EMBL" id="PDCK01000042">
    <property type="protein sequence ID" value="PRQ40001.1"/>
    <property type="molecule type" value="Genomic_DNA"/>
</dbReference>